<name>A0A1X7E7J1_9BACI</name>
<reference evidence="2" key="2">
    <citation type="submission" date="2015-06" db="EMBL/GenBank/DDBJ databases">
        <title>Genome Sequence of Bacillus endophyticus and Analysis of its Companion Mechanism in the Ketogulonigenium vulgare-Bacillus strain Consortium.</title>
        <authorList>
            <person name="Jia N."/>
            <person name="Du J."/>
            <person name="Ding M.-Z."/>
            <person name="Gao F."/>
            <person name="Yuan Y.-J."/>
        </authorList>
    </citation>
    <scope>NUCLEOTIDE SEQUENCE [LARGE SCALE GENOMIC DNA]</scope>
    <source>
        <strain evidence="2">Hbe603</strain>
    </source>
</reference>
<dbReference type="KEGG" id="beo:BEH_10730"/>
<dbReference type="AlphaFoldDB" id="A0A1X7E7J1"/>
<sequence>MNESYDFLEELEDFLAGTFHQDISSPEEALDEFIEEASKECLLFTIKYCEEFLSSELTEQEKENIIQNNADIYFPAIELTPLQWLNQLVKKITEDVKIRLF</sequence>
<dbReference type="GeneID" id="93701284"/>
<dbReference type="Proteomes" id="UP000036202">
    <property type="component" value="Chromosome"/>
</dbReference>
<accession>A0A0H4KEG5</accession>
<accession>A0A1X7E7J1</accession>
<keyword evidence="2" id="KW-1185">Reference proteome</keyword>
<dbReference type="RefSeq" id="WP_040057776.1">
    <property type="nucleotide sequence ID" value="NZ_CP011974.1"/>
</dbReference>
<evidence type="ECO:0000313" key="2">
    <source>
        <dbReference type="Proteomes" id="UP000036202"/>
    </source>
</evidence>
<gene>
    <name evidence="1" type="ORF">BEH_10730</name>
</gene>
<dbReference type="Pfam" id="PF18593">
    <property type="entry name" value="CdiI_2"/>
    <property type="match status" value="1"/>
</dbReference>
<dbReference type="EMBL" id="CP011974">
    <property type="protein sequence ID" value="AKO92522.1"/>
    <property type="molecule type" value="Genomic_DNA"/>
</dbReference>
<proteinExistence type="predicted"/>
<dbReference type="OrthoDB" id="2969818at2"/>
<dbReference type="PATRIC" id="fig|135735.6.peg.2234"/>
<dbReference type="InterPro" id="IPR041129">
    <property type="entry name" value="CdiI_2"/>
</dbReference>
<reference evidence="1 2" key="1">
    <citation type="journal article" date="2015" name="PLoS ONE">
        <title>Genome Sequence of Bacillus endophyticus and Analysis of Its Companion Mechanism in the Ketogulonigenium vulgare-Bacillus Strain Consortium.</title>
        <authorList>
            <person name="Jia N."/>
            <person name="Du J."/>
            <person name="Ding M.Z."/>
            <person name="Gao F."/>
            <person name="Yuan Y.J."/>
        </authorList>
    </citation>
    <scope>NUCLEOTIDE SEQUENCE [LARGE SCALE GENOMIC DNA]</scope>
    <source>
        <strain evidence="1 2">Hbe603</strain>
    </source>
</reference>
<evidence type="ECO:0000313" key="1">
    <source>
        <dbReference type="EMBL" id="AKO92522.1"/>
    </source>
</evidence>
<protein>
    <submittedName>
        <fullName evidence="1">Uncharacterized protein</fullName>
    </submittedName>
</protein>
<organism evidence="1 2">
    <name type="scientific">Priestia filamentosa</name>
    <dbReference type="NCBI Taxonomy" id="1402861"/>
    <lineage>
        <taxon>Bacteria</taxon>
        <taxon>Bacillati</taxon>
        <taxon>Bacillota</taxon>
        <taxon>Bacilli</taxon>
        <taxon>Bacillales</taxon>
        <taxon>Bacillaceae</taxon>
        <taxon>Priestia</taxon>
    </lineage>
</organism>